<dbReference type="InterPro" id="IPR043129">
    <property type="entry name" value="ATPase_NBD"/>
</dbReference>
<gene>
    <name evidence="1" type="ORF">MNB_SM-5-1225</name>
</gene>
<dbReference type="Gene3D" id="3.30.420.40">
    <property type="match status" value="1"/>
</dbReference>
<organism evidence="1">
    <name type="scientific">hydrothermal vent metagenome</name>
    <dbReference type="NCBI Taxonomy" id="652676"/>
    <lineage>
        <taxon>unclassified sequences</taxon>
        <taxon>metagenomes</taxon>
        <taxon>ecological metagenomes</taxon>
    </lineage>
</organism>
<proteinExistence type="predicted"/>
<reference evidence="1" key="1">
    <citation type="submission" date="2016-10" db="EMBL/GenBank/DDBJ databases">
        <authorList>
            <person name="de Groot N.N."/>
        </authorList>
    </citation>
    <scope>NUCLEOTIDE SEQUENCE</scope>
</reference>
<protein>
    <submittedName>
        <fullName evidence="1">TsaB protein, required for threonylcarbamoyladenosine (T(6)A) formation in tRNA</fullName>
    </submittedName>
</protein>
<sequence>MLKKVDILLITLSSPIQIGVYENAVLIETIKSEEKSSDILPIIFKELMQKYQLQRLYYANGPGSFMAIKVAYIFLKSMSILKKIPLFATDAFYFNKNQPIKAIGKLYFVKIASEIKTQKLETAFVGSFELPTELDYSEFTTNTTPLYMIGAVG</sequence>
<evidence type="ECO:0000313" key="1">
    <source>
        <dbReference type="EMBL" id="SFV57664.1"/>
    </source>
</evidence>
<dbReference type="SUPFAM" id="SSF53067">
    <property type="entry name" value="Actin-like ATPase domain"/>
    <property type="match status" value="1"/>
</dbReference>
<name>A0A1W1BW07_9ZZZZ</name>
<accession>A0A1W1BW07</accession>
<dbReference type="EMBL" id="FPHH01000046">
    <property type="protein sequence ID" value="SFV57664.1"/>
    <property type="molecule type" value="Genomic_DNA"/>
</dbReference>
<dbReference type="AlphaFoldDB" id="A0A1W1BW07"/>